<dbReference type="InterPro" id="IPR025295">
    <property type="entry name" value="eCIS_core_dom"/>
</dbReference>
<evidence type="ECO:0008006" key="7">
    <source>
        <dbReference type="Google" id="ProtNLM"/>
    </source>
</evidence>
<evidence type="ECO:0000313" key="6">
    <source>
        <dbReference type="Proteomes" id="UP001458946"/>
    </source>
</evidence>
<reference evidence="5 6" key="1">
    <citation type="submission" date="2024-02" db="EMBL/GenBank/DDBJ databases">
        <title>Deinococcus xinjiangensis NBRC 107630.</title>
        <authorList>
            <person name="Ichikawa N."/>
            <person name="Katano-Makiyama Y."/>
            <person name="Hidaka K."/>
        </authorList>
    </citation>
    <scope>NUCLEOTIDE SEQUENCE [LARGE SCALE GENOMIC DNA]</scope>
    <source>
        <strain evidence="5 6">NBRC 107630</strain>
    </source>
</reference>
<feature type="transmembrane region" description="Helical" evidence="2">
    <location>
        <begin position="378"/>
        <end position="398"/>
    </location>
</feature>
<organism evidence="5 6">
    <name type="scientific">Deinococcus xinjiangensis</name>
    <dbReference type="NCBI Taxonomy" id="457454"/>
    <lineage>
        <taxon>Bacteria</taxon>
        <taxon>Thermotogati</taxon>
        <taxon>Deinococcota</taxon>
        <taxon>Deinococci</taxon>
        <taxon>Deinococcales</taxon>
        <taxon>Deinococcaceae</taxon>
        <taxon>Deinococcus</taxon>
    </lineage>
</organism>
<dbReference type="RefSeq" id="WP_353544235.1">
    <property type="nucleotide sequence ID" value="NZ_BAABRN010000101.1"/>
</dbReference>
<evidence type="ECO:0000259" key="4">
    <source>
        <dbReference type="Pfam" id="PF21724"/>
    </source>
</evidence>
<dbReference type="Pfam" id="PF13699">
    <property type="entry name" value="eCIS_core"/>
    <property type="match status" value="1"/>
</dbReference>
<evidence type="ECO:0000256" key="2">
    <source>
        <dbReference type="SAM" id="Phobius"/>
    </source>
</evidence>
<name>A0ABP9VGD4_9DEIO</name>
<dbReference type="EMBL" id="BAABRN010000101">
    <property type="protein sequence ID" value="GAA5504268.1"/>
    <property type="molecule type" value="Genomic_DNA"/>
</dbReference>
<feature type="transmembrane region" description="Helical" evidence="2">
    <location>
        <begin position="410"/>
        <end position="428"/>
    </location>
</feature>
<gene>
    <name evidence="5" type="ORF">Dxin01_04037</name>
</gene>
<keyword evidence="6" id="KW-1185">Reference proteome</keyword>
<evidence type="ECO:0000256" key="1">
    <source>
        <dbReference type="SAM" id="MobiDB-lite"/>
    </source>
</evidence>
<evidence type="ECO:0000313" key="5">
    <source>
        <dbReference type="EMBL" id="GAA5504268.1"/>
    </source>
</evidence>
<comment type="caution">
    <text evidence="5">The sequence shown here is derived from an EMBL/GenBank/DDBJ whole genome shotgun (WGS) entry which is preliminary data.</text>
</comment>
<feature type="domain" description="eCIS core" evidence="3">
    <location>
        <begin position="183"/>
        <end position="260"/>
    </location>
</feature>
<feature type="domain" description="NAD(+)--protein-arginine ADP-ribosyltransferase Tre1-like N-terminal" evidence="4">
    <location>
        <begin position="339"/>
        <end position="451"/>
    </location>
</feature>
<keyword evidence="2" id="KW-0472">Membrane</keyword>
<protein>
    <recommendedName>
        <fullName evidence="7">DUF4157 domain-containing protein</fullName>
    </recommendedName>
</protein>
<proteinExistence type="predicted"/>
<feature type="region of interest" description="Disordered" evidence="1">
    <location>
        <begin position="258"/>
        <end position="280"/>
    </location>
</feature>
<dbReference type="Pfam" id="PF21724">
    <property type="entry name" value="DUF6861"/>
    <property type="match status" value="1"/>
</dbReference>
<accession>A0ABP9VGD4</accession>
<keyword evidence="2" id="KW-1133">Transmembrane helix</keyword>
<evidence type="ECO:0000259" key="3">
    <source>
        <dbReference type="Pfam" id="PF13699"/>
    </source>
</evidence>
<keyword evidence="2" id="KW-0812">Transmembrane</keyword>
<sequence>MAELSAGLPADAVQSALQRQVEKNAPIQAPARPQSVGDWVTVMRAHAQGVEHKNSTVGLSSREVATLSTLQRQTAQVLAQSVKTDPRPAVQRQASFAVHAAPLHGHPLTHNIPRAAIGFAVPSERAGLQRALDEALQRREEEKAQDARALQLHSIQRQMAELDAQATQPVYERIQQRRGAGNPLPEAIQRHLEHGLNHDLSAVRIHDDAEADKLSKKVNAVAFTTGTDIYFQSGKFNPNSQSGLELLAHEVTHTVQQSKGQVGKGIDPDAGLESEARDTGKRISQLPLKKYASRNPKRNAGMQTNHLSGRLAIQRVGAAMYMPASRANVFQGPKQQWDDAGAAAKLAIQALPARLAQHYKGMPAQLSSGLLAMLRDTVLILGATTALGAAIGSFFGGIGALPGAEIGFEIGNGVLMVWGLGSVVGTIAKQTSTLVQSMQSYLSWVKKAKGNPQSYLISALGVVAAVML</sequence>
<dbReference type="Proteomes" id="UP001458946">
    <property type="component" value="Unassembled WGS sequence"/>
</dbReference>
<dbReference type="InterPro" id="IPR049195">
    <property type="entry name" value="Tre1-like_N"/>
</dbReference>